<sequence length="199" mass="22064">MMSVRPVVALAAAVLPLCSVALKVVASGTSQGEPELFSAPFDDFDVDEPSERMPASESEEDSLTASSLSLGKIREGRPRDKRSRAAKSWAPPTRNGSFPFAGPMPSLLWDNRLLIAQDRKFAFCYIEKNACTQFNLLVNGMNGMPTKDPMPFWKSNSDGVYKEYFKTHSISKADNWSISIFVRDPAERFLSAWLSKCDA</sequence>
<evidence type="ECO:0000313" key="4">
    <source>
        <dbReference type="Proteomes" id="UP001189429"/>
    </source>
</evidence>
<keyword evidence="2" id="KW-0732">Signal</keyword>
<evidence type="ECO:0000313" key="3">
    <source>
        <dbReference type="EMBL" id="CAK0863720.1"/>
    </source>
</evidence>
<evidence type="ECO:0000256" key="1">
    <source>
        <dbReference type="SAM" id="MobiDB-lite"/>
    </source>
</evidence>
<reference evidence="3" key="1">
    <citation type="submission" date="2023-10" db="EMBL/GenBank/DDBJ databases">
        <authorList>
            <person name="Chen Y."/>
            <person name="Shah S."/>
            <person name="Dougan E. K."/>
            <person name="Thang M."/>
            <person name="Chan C."/>
        </authorList>
    </citation>
    <scope>NUCLEOTIDE SEQUENCE [LARGE SCALE GENOMIC DNA]</scope>
</reference>
<evidence type="ECO:0000256" key="2">
    <source>
        <dbReference type="SAM" id="SignalP"/>
    </source>
</evidence>
<dbReference type="Pfam" id="PF03567">
    <property type="entry name" value="Sulfotransfer_2"/>
    <property type="match status" value="1"/>
</dbReference>
<dbReference type="EMBL" id="CAUYUJ010016291">
    <property type="protein sequence ID" value="CAK0863720.1"/>
    <property type="molecule type" value="Genomic_DNA"/>
</dbReference>
<feature type="chain" id="PRO_5047003933" description="Secreted protein" evidence="2">
    <location>
        <begin position="22"/>
        <end position="199"/>
    </location>
</feature>
<accession>A0ABN9UWI7</accession>
<name>A0ABN9UWI7_9DINO</name>
<organism evidence="3 4">
    <name type="scientific">Prorocentrum cordatum</name>
    <dbReference type="NCBI Taxonomy" id="2364126"/>
    <lineage>
        <taxon>Eukaryota</taxon>
        <taxon>Sar</taxon>
        <taxon>Alveolata</taxon>
        <taxon>Dinophyceae</taxon>
        <taxon>Prorocentrales</taxon>
        <taxon>Prorocentraceae</taxon>
        <taxon>Prorocentrum</taxon>
    </lineage>
</organism>
<keyword evidence="4" id="KW-1185">Reference proteome</keyword>
<gene>
    <name evidence="3" type="ORF">PCOR1329_LOCUS51799</name>
</gene>
<proteinExistence type="predicted"/>
<feature type="region of interest" description="Disordered" evidence="1">
    <location>
        <begin position="36"/>
        <end position="96"/>
    </location>
</feature>
<comment type="caution">
    <text evidence="3">The sequence shown here is derived from an EMBL/GenBank/DDBJ whole genome shotgun (WGS) entry which is preliminary data.</text>
</comment>
<evidence type="ECO:0008006" key="5">
    <source>
        <dbReference type="Google" id="ProtNLM"/>
    </source>
</evidence>
<protein>
    <recommendedName>
        <fullName evidence="5">Secreted protein</fullName>
    </recommendedName>
</protein>
<dbReference type="InterPro" id="IPR005331">
    <property type="entry name" value="Sulfotransferase"/>
</dbReference>
<dbReference type="Proteomes" id="UP001189429">
    <property type="component" value="Unassembled WGS sequence"/>
</dbReference>
<feature type="signal peptide" evidence="2">
    <location>
        <begin position="1"/>
        <end position="21"/>
    </location>
</feature>